<protein>
    <recommendedName>
        <fullName evidence="14">Poly(A) polymerase</fullName>
        <ecNumber evidence="14">2.7.7.19</ecNumber>
    </recommendedName>
</protein>
<dbReference type="SUPFAM" id="SSF55003">
    <property type="entry name" value="PAP/Archaeal CCA-adding enzyme, C-terminal domain"/>
    <property type="match status" value="1"/>
</dbReference>
<dbReference type="GO" id="GO:0003723">
    <property type="term" value="F:RNA binding"/>
    <property type="evidence" value="ECO:0007669"/>
    <property type="project" value="UniProtKB-UniRule"/>
</dbReference>
<keyword evidence="9 16" id="KW-0460">Magnesium</keyword>
<feature type="binding site" evidence="15">
    <location>
        <position position="307"/>
    </location>
    <ligand>
        <name>ATP</name>
        <dbReference type="ChEBI" id="CHEBI:30616"/>
    </ligand>
</feature>
<dbReference type="FunFam" id="3.30.460.10:FF:000002">
    <property type="entry name" value="Poly(A) polymerase alpha, putative"/>
    <property type="match status" value="1"/>
</dbReference>
<keyword evidence="18" id="KW-0812">Transmembrane</keyword>
<dbReference type="SUPFAM" id="SSF81301">
    <property type="entry name" value="Nucleotidyltransferase"/>
    <property type="match status" value="1"/>
</dbReference>
<dbReference type="Pfam" id="PF20750">
    <property type="entry name" value="PAP_NTPase"/>
    <property type="match status" value="1"/>
</dbReference>
<dbReference type="EC" id="2.7.7.19" evidence="14"/>
<dbReference type="EMBL" id="MUZQ01000154">
    <property type="protein sequence ID" value="OWK56529.1"/>
    <property type="molecule type" value="Genomic_DNA"/>
</dbReference>
<keyword evidence="23" id="KW-1185">Reference proteome</keyword>
<keyword evidence="5 14" id="KW-0808">Transferase</keyword>
<evidence type="ECO:0000256" key="13">
    <source>
        <dbReference type="ARBA" id="ARBA00048830"/>
    </source>
</evidence>
<dbReference type="Gene3D" id="1.10.1410.10">
    <property type="match status" value="1"/>
</dbReference>
<evidence type="ECO:0000256" key="8">
    <source>
        <dbReference type="ARBA" id="ARBA00022840"/>
    </source>
</evidence>
<dbReference type="AlphaFoldDB" id="A0A218US07"/>
<dbReference type="GO" id="GO:0005524">
    <property type="term" value="F:ATP binding"/>
    <property type="evidence" value="ECO:0007669"/>
    <property type="project" value="UniProtKB-UniRule"/>
</dbReference>
<feature type="transmembrane region" description="Helical" evidence="18">
    <location>
        <begin position="314"/>
        <end position="333"/>
    </location>
</feature>
<evidence type="ECO:0000313" key="23">
    <source>
        <dbReference type="Proteomes" id="UP000197619"/>
    </source>
</evidence>
<feature type="binding site" evidence="16">
    <location>
        <position position="246"/>
    </location>
    <ligand>
        <name>Mg(2+)</name>
        <dbReference type="ChEBI" id="CHEBI:18420"/>
        <label>2</label>
        <note>catalytic</note>
    </ligand>
</feature>
<evidence type="ECO:0000256" key="11">
    <source>
        <dbReference type="ARBA" id="ARBA00023211"/>
    </source>
</evidence>
<keyword evidence="8 14" id="KW-0067">ATP-binding</keyword>
<comment type="similarity">
    <text evidence="3 14">Belongs to the poly(A) polymerase family.</text>
</comment>
<dbReference type="InterPro" id="IPR007010">
    <property type="entry name" value="PolA_pol_RNA-bd_dom"/>
</dbReference>
<dbReference type="FunFam" id="3.30.70.590:FF:000001">
    <property type="entry name" value="Putative poly(A) polymerase gamma"/>
    <property type="match status" value="1"/>
</dbReference>
<dbReference type="InterPro" id="IPR014492">
    <property type="entry name" value="PolyA_polymerase"/>
</dbReference>
<feature type="binding site" evidence="16">
    <location>
        <position position="194"/>
    </location>
    <ligand>
        <name>Mg(2+)</name>
        <dbReference type="ChEBI" id="CHEBI:18420"/>
        <label>2</label>
        <note>catalytic</note>
    </ligand>
</feature>
<keyword evidence="7 14" id="KW-0547">Nucleotide-binding</keyword>
<evidence type="ECO:0000256" key="7">
    <source>
        <dbReference type="ARBA" id="ARBA00022741"/>
    </source>
</evidence>
<dbReference type="Pfam" id="PF04928">
    <property type="entry name" value="PAP_central"/>
    <property type="match status" value="1"/>
</dbReference>
<sequence length="683" mass="77302">MWKSCQVPAVKGGIPGKGPYEELTTIRKSQEGQVALEQYSPKMMPSKASLVFQQQLGLALNIKCFIHLQFSAAFFFFYVLIPAFSLSTSRQQNQPQGHYGLTSPISLAPPSDKDHIHTQKLIEAMKPFGVFEDQEELYHRTTVLGKLNDFVREWISELAESKNLPPSITEQVGGKVFTFGSYRLGVHTKGSDIDALCVAPSHVERSDFFQSFFEKLKNQEEVKNLRAIEDAYVPVIKFEFDGIEIDLVFAKLSLPTVSDDLDLRDDSCLKSLDIRCIRSLNGSRVTDEILRLVPNLENFRLTLRAIKLWAKRRGVYSNIMGFLGGVSWAMLVARICQLYPNALASTLINKFFLIFSKWDWPKPVLLKRLEESFLNLPVWDPRVNPSDRYHVMPIITPAYPQQNSTYNVSVSTRAVMVEEFQRGLEITDEILKGKSDWSKLFEPLNFFQKYKHYIVLTASAFTEEHHLNWIGLVKSKIRVLVGNLERNEFITIAHVQPQSFPGNEVLYKQNGYVSMWFLGLVFKKAESAVKTNVDLTHGIQSFTDTATVLFLMSVYRQASALNILKEGMKIEATYVKRKQLHYFLPAGTLQKRKKVSPTEMEATVALRTSGPPIGCTIPGYNTVCQLRTCFVQGQHKLSGTLITDPKSASTKQHYSPTSKVSRPTTSGECPQKAIDGEKARKGR</sequence>
<proteinExistence type="inferred from homology"/>
<feature type="compositionally biased region" description="Polar residues" evidence="17">
    <location>
        <begin position="641"/>
        <end position="668"/>
    </location>
</feature>
<keyword evidence="4 14" id="KW-0507">mRNA processing</keyword>
<keyword evidence="12 14" id="KW-0539">Nucleus</keyword>
<dbReference type="InterPro" id="IPR048840">
    <property type="entry name" value="PolA_pol_NTPase"/>
</dbReference>
<dbReference type="GO" id="GO:0005634">
    <property type="term" value="C:nucleus"/>
    <property type="evidence" value="ECO:0007669"/>
    <property type="project" value="UniProtKB-SubCell"/>
</dbReference>
<feature type="domain" description="Poly(A) polymerase RNA-binding" evidence="19">
    <location>
        <begin position="445"/>
        <end position="506"/>
    </location>
</feature>
<evidence type="ECO:0000256" key="17">
    <source>
        <dbReference type="SAM" id="MobiDB-lite"/>
    </source>
</evidence>
<evidence type="ECO:0000256" key="1">
    <source>
        <dbReference type="ARBA" id="ARBA00001936"/>
    </source>
</evidence>
<feature type="binding site" evidence="16">
    <location>
        <position position="194"/>
    </location>
    <ligand>
        <name>Mg(2+)</name>
        <dbReference type="ChEBI" id="CHEBI:18420"/>
        <label>1</label>
        <note>catalytic</note>
    </ligand>
</feature>
<dbReference type="STRING" id="299123.ENSLSDP00000011874"/>
<dbReference type="Proteomes" id="UP000197619">
    <property type="component" value="Unassembled WGS sequence"/>
</dbReference>
<keyword evidence="18" id="KW-0472">Membrane</keyword>
<feature type="transmembrane region" description="Helical" evidence="18">
    <location>
        <begin position="66"/>
        <end position="86"/>
    </location>
</feature>
<evidence type="ECO:0000256" key="16">
    <source>
        <dbReference type="PIRSR" id="PIRSR018425-2"/>
    </source>
</evidence>
<comment type="caution">
    <text evidence="22">The sequence shown here is derived from an EMBL/GenBank/DDBJ whole genome shotgun (WGS) entry which is preliminary data.</text>
</comment>
<dbReference type="InterPro" id="IPR007012">
    <property type="entry name" value="PolA_pol_cen_dom"/>
</dbReference>
<dbReference type="PANTHER" id="PTHR10682">
    <property type="entry name" value="POLY A POLYMERASE"/>
    <property type="match status" value="1"/>
</dbReference>
<dbReference type="FunFam" id="1.10.1410.10:FF:000001">
    <property type="entry name" value="Putative poly(A) polymerase gamma"/>
    <property type="match status" value="1"/>
</dbReference>
<keyword evidence="11" id="KW-0464">Manganese</keyword>
<dbReference type="Gene3D" id="3.30.460.10">
    <property type="entry name" value="Beta Polymerase, domain 2"/>
    <property type="match status" value="1"/>
</dbReference>
<evidence type="ECO:0000259" key="19">
    <source>
        <dbReference type="Pfam" id="PF04926"/>
    </source>
</evidence>
<feature type="binding site" evidence="16">
    <location>
        <position position="192"/>
    </location>
    <ligand>
        <name>Mg(2+)</name>
        <dbReference type="ChEBI" id="CHEBI:18420"/>
        <label>2</label>
        <note>catalytic</note>
    </ligand>
</feature>
<name>A0A218US07_9PASE</name>
<dbReference type="GO" id="GO:0006397">
    <property type="term" value="P:mRNA processing"/>
    <property type="evidence" value="ECO:0007669"/>
    <property type="project" value="UniProtKB-KW"/>
</dbReference>
<comment type="cofactor">
    <cofactor evidence="16">
        <name>Mg(2+)</name>
        <dbReference type="ChEBI" id="CHEBI:18420"/>
    </cofactor>
    <text evidence="16">Binds 2 magnesium ions. Also active with manganese.</text>
</comment>
<evidence type="ECO:0000259" key="20">
    <source>
        <dbReference type="Pfam" id="PF04928"/>
    </source>
</evidence>
<keyword evidence="10" id="KW-0694">RNA-binding</keyword>
<evidence type="ECO:0000313" key="22">
    <source>
        <dbReference type="EMBL" id="OWK56529.1"/>
    </source>
</evidence>
<gene>
    <name evidence="22" type="primary">PAPOLG</name>
    <name evidence="22" type="ORF">RLOC_00012364</name>
</gene>
<reference evidence="22 23" key="1">
    <citation type="submission" date="2017-05" db="EMBL/GenBank/DDBJ databases">
        <title>Genome of assembly of the Bengalese finch, Lonchura striata domestica.</title>
        <authorList>
            <person name="Colquitt B.M."/>
            <person name="Brainard M.S."/>
        </authorList>
    </citation>
    <scope>NUCLEOTIDE SEQUENCE [LARGE SCALE GENOMIC DNA]</scope>
    <source>
        <strain evidence="22">White83orange57</strain>
    </source>
</reference>
<dbReference type="GO" id="GO:0031123">
    <property type="term" value="P:RNA 3'-end processing"/>
    <property type="evidence" value="ECO:0007669"/>
    <property type="project" value="InterPro"/>
</dbReference>
<evidence type="ECO:0000259" key="21">
    <source>
        <dbReference type="Pfam" id="PF20750"/>
    </source>
</evidence>
<feature type="region of interest" description="Disordered" evidence="17">
    <location>
        <begin position="641"/>
        <end position="683"/>
    </location>
</feature>
<feature type="binding site" evidence="15">
    <location>
        <position position="316"/>
    </location>
    <ligand>
        <name>ATP</name>
        <dbReference type="ChEBI" id="CHEBI:30616"/>
    </ligand>
</feature>
<evidence type="ECO:0000256" key="14">
    <source>
        <dbReference type="PIRNR" id="PIRNR018425"/>
    </source>
</evidence>
<evidence type="ECO:0000256" key="3">
    <source>
        <dbReference type="ARBA" id="ARBA00010912"/>
    </source>
</evidence>
<evidence type="ECO:0000256" key="6">
    <source>
        <dbReference type="ARBA" id="ARBA00022723"/>
    </source>
</evidence>
<evidence type="ECO:0000256" key="9">
    <source>
        <dbReference type="ARBA" id="ARBA00022842"/>
    </source>
</evidence>
<dbReference type="GO" id="GO:1990817">
    <property type="term" value="F:poly(A) RNA polymerase activity"/>
    <property type="evidence" value="ECO:0007669"/>
    <property type="project" value="UniProtKB-UniRule"/>
</dbReference>
<feature type="binding site" evidence="15">
    <location>
        <position position="188"/>
    </location>
    <ligand>
        <name>ATP</name>
        <dbReference type="ChEBI" id="CHEBI:30616"/>
    </ligand>
</feature>
<accession>A0A218US07</accession>
<feature type="binding site" evidence="15">
    <location>
        <begin position="179"/>
        <end position="181"/>
    </location>
    <ligand>
        <name>ATP</name>
        <dbReference type="ChEBI" id="CHEBI:30616"/>
    </ligand>
</feature>
<feature type="binding site" evidence="15">
    <location>
        <begin position="325"/>
        <end position="326"/>
    </location>
    <ligand>
        <name>ATP</name>
        <dbReference type="ChEBI" id="CHEBI:30616"/>
    </ligand>
</feature>
<dbReference type="GO" id="GO:0046872">
    <property type="term" value="F:metal ion binding"/>
    <property type="evidence" value="ECO:0007669"/>
    <property type="project" value="UniProtKB-KW"/>
</dbReference>
<feature type="domain" description="Poly(A) polymerase nucleotidyltransferase" evidence="21">
    <location>
        <begin position="100"/>
        <end position="293"/>
    </location>
</feature>
<evidence type="ECO:0000256" key="4">
    <source>
        <dbReference type="ARBA" id="ARBA00022664"/>
    </source>
</evidence>
<evidence type="ECO:0000256" key="18">
    <source>
        <dbReference type="SAM" id="Phobius"/>
    </source>
</evidence>
<dbReference type="CDD" id="cd05402">
    <property type="entry name" value="NT_PAP_TUTase"/>
    <property type="match status" value="1"/>
</dbReference>
<evidence type="ECO:0000256" key="10">
    <source>
        <dbReference type="ARBA" id="ARBA00022884"/>
    </source>
</evidence>
<dbReference type="Gene3D" id="3.30.70.590">
    <property type="entry name" value="Poly(A) polymerase predicted RNA binding domain"/>
    <property type="match status" value="1"/>
</dbReference>
<dbReference type="SUPFAM" id="SSF81631">
    <property type="entry name" value="PAP/OAS1 substrate-binding domain"/>
    <property type="match status" value="1"/>
</dbReference>
<feature type="binding site" evidence="15">
    <location>
        <position position="246"/>
    </location>
    <ligand>
        <name>ATP</name>
        <dbReference type="ChEBI" id="CHEBI:30616"/>
    </ligand>
</feature>
<dbReference type="PANTHER" id="PTHR10682:SF6">
    <property type="entry name" value="POLY(A) POLYMERASE GAMMA"/>
    <property type="match status" value="1"/>
</dbReference>
<comment type="cofactor">
    <cofactor evidence="1">
        <name>Mn(2+)</name>
        <dbReference type="ChEBI" id="CHEBI:29035"/>
    </cofactor>
</comment>
<feature type="binding site" evidence="15">
    <location>
        <begin position="192"/>
        <end position="194"/>
    </location>
    <ligand>
        <name>ATP</name>
        <dbReference type="ChEBI" id="CHEBI:30616"/>
    </ligand>
</feature>
<dbReference type="InterPro" id="IPR011068">
    <property type="entry name" value="NuclTrfase_I-like_C"/>
</dbReference>
<keyword evidence="6 16" id="KW-0479">Metal-binding</keyword>
<comment type="catalytic activity">
    <reaction evidence="13 14">
        <text>RNA(n) + ATP = RNA(n)-3'-adenine ribonucleotide + diphosphate</text>
        <dbReference type="Rhea" id="RHEA:11332"/>
        <dbReference type="Rhea" id="RHEA-COMP:14527"/>
        <dbReference type="Rhea" id="RHEA-COMP:17347"/>
        <dbReference type="ChEBI" id="CHEBI:30616"/>
        <dbReference type="ChEBI" id="CHEBI:33019"/>
        <dbReference type="ChEBI" id="CHEBI:140395"/>
        <dbReference type="ChEBI" id="CHEBI:173115"/>
        <dbReference type="EC" id="2.7.7.19"/>
    </reaction>
</comment>
<feature type="compositionally biased region" description="Basic and acidic residues" evidence="17">
    <location>
        <begin position="674"/>
        <end position="683"/>
    </location>
</feature>
<feature type="binding site" evidence="16">
    <location>
        <position position="192"/>
    </location>
    <ligand>
        <name>Mg(2+)</name>
        <dbReference type="ChEBI" id="CHEBI:18420"/>
        <label>1</label>
        <note>catalytic</note>
    </ligand>
</feature>
<keyword evidence="18" id="KW-1133">Transmembrane helix</keyword>
<evidence type="ECO:0000256" key="5">
    <source>
        <dbReference type="ARBA" id="ARBA00022679"/>
    </source>
</evidence>
<evidence type="ECO:0000256" key="2">
    <source>
        <dbReference type="ARBA" id="ARBA00004123"/>
    </source>
</evidence>
<dbReference type="InterPro" id="IPR043519">
    <property type="entry name" value="NT_sf"/>
</dbReference>
<dbReference type="Pfam" id="PF04926">
    <property type="entry name" value="PAP_RNA-bind"/>
    <property type="match status" value="1"/>
</dbReference>
<dbReference type="PIRSF" id="PIRSF018425">
    <property type="entry name" value="PolyA_polymerase"/>
    <property type="match status" value="1"/>
</dbReference>
<evidence type="ECO:0000256" key="12">
    <source>
        <dbReference type="ARBA" id="ARBA00023242"/>
    </source>
</evidence>
<organism evidence="22 23">
    <name type="scientific">Lonchura striata</name>
    <name type="common">white-rumped munia</name>
    <dbReference type="NCBI Taxonomy" id="40157"/>
    <lineage>
        <taxon>Eukaryota</taxon>
        <taxon>Metazoa</taxon>
        <taxon>Chordata</taxon>
        <taxon>Craniata</taxon>
        <taxon>Vertebrata</taxon>
        <taxon>Euteleostomi</taxon>
        <taxon>Archelosauria</taxon>
        <taxon>Archosauria</taxon>
        <taxon>Dinosauria</taxon>
        <taxon>Saurischia</taxon>
        <taxon>Theropoda</taxon>
        <taxon>Coelurosauria</taxon>
        <taxon>Aves</taxon>
        <taxon>Neognathae</taxon>
        <taxon>Neoaves</taxon>
        <taxon>Telluraves</taxon>
        <taxon>Australaves</taxon>
        <taxon>Passeriformes</taxon>
        <taxon>Passeroidea</taxon>
        <taxon>Estrildidae</taxon>
        <taxon>Estrildinae</taxon>
        <taxon>Lonchura</taxon>
    </lineage>
</organism>
<comment type="function">
    <text evidence="14">Polymerase that creates the 3'-poly(A) tail of mRNA's.</text>
</comment>
<evidence type="ECO:0000256" key="15">
    <source>
        <dbReference type="PIRSR" id="PIRSR018425-1"/>
    </source>
</evidence>
<comment type="subcellular location">
    <subcellularLocation>
        <location evidence="2 14">Nucleus</location>
    </subcellularLocation>
</comment>
<feature type="domain" description="Poly(A) polymerase central" evidence="20">
    <location>
        <begin position="298"/>
        <end position="442"/>
    </location>
</feature>